<feature type="non-terminal residue" evidence="2">
    <location>
        <position position="101"/>
    </location>
</feature>
<proteinExistence type="predicted"/>
<feature type="chain" id="PRO_5014604728" description="EfeO-type cupredoxin-like domain-containing protein" evidence="1">
    <location>
        <begin position="21"/>
        <end position="101"/>
    </location>
</feature>
<protein>
    <recommendedName>
        <fullName evidence="4">EfeO-type cupredoxin-like domain-containing protein</fullName>
    </recommendedName>
</protein>
<dbReference type="EMBL" id="PFWG01000049">
    <property type="protein sequence ID" value="PJA63777.1"/>
    <property type="molecule type" value="Genomic_DNA"/>
</dbReference>
<organism evidence="2 3">
    <name type="scientific">Candidatus Portnoybacteria bacterium CG_4_9_14_3_um_filter_43_11</name>
    <dbReference type="NCBI Taxonomy" id="1974805"/>
    <lineage>
        <taxon>Bacteria</taxon>
        <taxon>Candidatus Portnoyibacteriota</taxon>
    </lineage>
</organism>
<dbReference type="AlphaFoldDB" id="A0A2M7YLB5"/>
<keyword evidence="1" id="KW-0732">Signal</keyword>
<evidence type="ECO:0008006" key="4">
    <source>
        <dbReference type="Google" id="ProtNLM"/>
    </source>
</evidence>
<evidence type="ECO:0000313" key="3">
    <source>
        <dbReference type="Proteomes" id="UP000230941"/>
    </source>
</evidence>
<comment type="caution">
    <text evidence="2">The sequence shown here is derived from an EMBL/GenBank/DDBJ whole genome shotgun (WGS) entry which is preliminary data.</text>
</comment>
<sequence length="101" mass="11257">MKKIVISLCTIAAVAVIVVGATRSYFSDTETSTNNIIQTGTVDIDIDGQNPWTGKFNWENVKPGDTKEITFVIRNVGAYPVKLWKIIKNLTTEENEIIEPE</sequence>
<dbReference type="Pfam" id="PF12389">
    <property type="entry name" value="Peptidase_M73"/>
    <property type="match status" value="1"/>
</dbReference>
<evidence type="ECO:0000256" key="1">
    <source>
        <dbReference type="SAM" id="SignalP"/>
    </source>
</evidence>
<name>A0A2M7YLB5_9BACT</name>
<reference evidence="3" key="1">
    <citation type="submission" date="2017-09" db="EMBL/GenBank/DDBJ databases">
        <title>Depth-based differentiation of microbial function through sediment-hosted aquifers and enrichment of novel symbionts in the deep terrestrial subsurface.</title>
        <authorList>
            <person name="Probst A.J."/>
            <person name="Ladd B."/>
            <person name="Jarett J.K."/>
            <person name="Geller-Mcgrath D.E."/>
            <person name="Sieber C.M.K."/>
            <person name="Emerson J.B."/>
            <person name="Anantharaman K."/>
            <person name="Thomas B.C."/>
            <person name="Malmstrom R."/>
            <person name="Stieglmeier M."/>
            <person name="Klingl A."/>
            <person name="Woyke T."/>
            <person name="Ryan C.M."/>
            <person name="Banfield J.F."/>
        </authorList>
    </citation>
    <scope>NUCLEOTIDE SEQUENCE [LARGE SCALE GENOMIC DNA]</scope>
</reference>
<dbReference type="NCBIfam" id="TIGR04088">
    <property type="entry name" value="cognate_SipW"/>
    <property type="match status" value="1"/>
</dbReference>
<accession>A0A2M7YLB5</accession>
<dbReference type="InterPro" id="IPR022121">
    <property type="entry name" value="Peptidase_M73_camelysin"/>
</dbReference>
<dbReference type="InterPro" id="IPR023833">
    <property type="entry name" value="Signal_pept_SipW-depend-type"/>
</dbReference>
<evidence type="ECO:0000313" key="2">
    <source>
        <dbReference type="EMBL" id="PJA63777.1"/>
    </source>
</evidence>
<gene>
    <name evidence="2" type="ORF">CO160_02035</name>
</gene>
<feature type="signal peptide" evidence="1">
    <location>
        <begin position="1"/>
        <end position="20"/>
    </location>
</feature>
<dbReference type="Proteomes" id="UP000230941">
    <property type="component" value="Unassembled WGS sequence"/>
</dbReference>